<dbReference type="OrthoDB" id="6433322at2759"/>
<evidence type="ECO:0000313" key="10">
    <source>
        <dbReference type="EMBL" id="GFS40784.1"/>
    </source>
</evidence>
<dbReference type="Gene3D" id="3.30.160.60">
    <property type="entry name" value="Classic Zinc Finger"/>
    <property type="match status" value="1"/>
</dbReference>
<evidence type="ECO:0000256" key="1">
    <source>
        <dbReference type="ARBA" id="ARBA00022723"/>
    </source>
</evidence>
<feature type="domain" description="C2H2-type" evidence="9">
    <location>
        <begin position="109"/>
        <end position="136"/>
    </location>
</feature>
<name>A0A8X6ICU8_9ARAC</name>
<dbReference type="PROSITE" id="PS50157">
    <property type="entry name" value="ZINC_FINGER_C2H2_2"/>
    <property type="match status" value="2"/>
</dbReference>
<keyword evidence="11" id="KW-1185">Reference proteome</keyword>
<dbReference type="GO" id="GO:0008270">
    <property type="term" value="F:zinc ion binding"/>
    <property type="evidence" value="ECO:0007669"/>
    <property type="project" value="UniProtKB-KW"/>
</dbReference>
<keyword evidence="1" id="KW-0479">Metal-binding</keyword>
<evidence type="ECO:0000313" key="11">
    <source>
        <dbReference type="Proteomes" id="UP000886998"/>
    </source>
</evidence>
<feature type="transmembrane region" description="Helical" evidence="8">
    <location>
        <begin position="164"/>
        <end position="184"/>
    </location>
</feature>
<evidence type="ECO:0000256" key="5">
    <source>
        <dbReference type="ARBA" id="ARBA00023242"/>
    </source>
</evidence>
<protein>
    <submittedName>
        <fullName evidence="10">Zinc finger protein</fullName>
    </submittedName>
</protein>
<dbReference type="PANTHER" id="PTHR24393">
    <property type="entry name" value="ZINC FINGER PROTEIN"/>
    <property type="match status" value="1"/>
</dbReference>
<keyword evidence="8" id="KW-0812">Transmembrane</keyword>
<dbReference type="InterPro" id="IPR036236">
    <property type="entry name" value="Znf_C2H2_sf"/>
</dbReference>
<reference evidence="10" key="1">
    <citation type="submission" date="2020-08" db="EMBL/GenBank/DDBJ databases">
        <title>Multicomponent nature underlies the extraordinary mechanical properties of spider dragline silk.</title>
        <authorList>
            <person name="Kono N."/>
            <person name="Nakamura H."/>
            <person name="Mori M."/>
            <person name="Yoshida Y."/>
            <person name="Ohtoshi R."/>
            <person name="Malay A.D."/>
            <person name="Moran D.A.P."/>
            <person name="Tomita M."/>
            <person name="Numata K."/>
            <person name="Arakawa K."/>
        </authorList>
    </citation>
    <scope>NUCLEOTIDE SEQUENCE</scope>
</reference>
<dbReference type="GO" id="GO:0001228">
    <property type="term" value="F:DNA-binding transcription activator activity, RNA polymerase II-specific"/>
    <property type="evidence" value="ECO:0007669"/>
    <property type="project" value="TreeGrafter"/>
</dbReference>
<keyword evidence="5" id="KW-0539">Nucleus</keyword>
<dbReference type="PROSITE" id="PS00028">
    <property type="entry name" value="ZINC_FINGER_C2H2_1"/>
    <property type="match status" value="2"/>
</dbReference>
<evidence type="ECO:0000259" key="9">
    <source>
        <dbReference type="PROSITE" id="PS50157"/>
    </source>
</evidence>
<dbReference type="SUPFAM" id="SSF57667">
    <property type="entry name" value="beta-beta-alpha zinc fingers"/>
    <property type="match status" value="1"/>
</dbReference>
<dbReference type="SMART" id="SM00355">
    <property type="entry name" value="ZnF_C2H2"/>
    <property type="match status" value="2"/>
</dbReference>
<feature type="region of interest" description="Disordered" evidence="7">
    <location>
        <begin position="133"/>
        <end position="157"/>
    </location>
</feature>
<evidence type="ECO:0000256" key="7">
    <source>
        <dbReference type="SAM" id="MobiDB-lite"/>
    </source>
</evidence>
<keyword evidence="4" id="KW-0862">Zinc</keyword>
<keyword evidence="8" id="KW-1133">Transmembrane helix</keyword>
<evidence type="ECO:0000256" key="3">
    <source>
        <dbReference type="ARBA" id="ARBA00022771"/>
    </source>
</evidence>
<dbReference type="Pfam" id="PF00096">
    <property type="entry name" value="zf-C2H2"/>
    <property type="match status" value="1"/>
</dbReference>
<keyword evidence="2" id="KW-0677">Repeat</keyword>
<evidence type="ECO:0000256" key="6">
    <source>
        <dbReference type="PROSITE-ProRule" id="PRU00042"/>
    </source>
</evidence>
<dbReference type="GO" id="GO:0000978">
    <property type="term" value="F:RNA polymerase II cis-regulatory region sequence-specific DNA binding"/>
    <property type="evidence" value="ECO:0007669"/>
    <property type="project" value="TreeGrafter"/>
</dbReference>
<dbReference type="Proteomes" id="UP000886998">
    <property type="component" value="Unassembled WGS sequence"/>
</dbReference>
<dbReference type="PANTHER" id="PTHR24393:SF34">
    <property type="entry name" value="PR_SET DOMAIN 13"/>
    <property type="match status" value="1"/>
</dbReference>
<dbReference type="FunFam" id="3.30.160.60:FF:000065">
    <property type="entry name" value="B-cell CLL/lymphoma 6, member B"/>
    <property type="match status" value="1"/>
</dbReference>
<organism evidence="10 11">
    <name type="scientific">Trichonephila inaurata madagascariensis</name>
    <dbReference type="NCBI Taxonomy" id="2747483"/>
    <lineage>
        <taxon>Eukaryota</taxon>
        <taxon>Metazoa</taxon>
        <taxon>Ecdysozoa</taxon>
        <taxon>Arthropoda</taxon>
        <taxon>Chelicerata</taxon>
        <taxon>Arachnida</taxon>
        <taxon>Araneae</taxon>
        <taxon>Araneomorphae</taxon>
        <taxon>Entelegynae</taxon>
        <taxon>Araneoidea</taxon>
        <taxon>Nephilidae</taxon>
        <taxon>Trichonephila</taxon>
        <taxon>Trichonephila inaurata</taxon>
    </lineage>
</organism>
<evidence type="ECO:0000256" key="4">
    <source>
        <dbReference type="ARBA" id="ARBA00022833"/>
    </source>
</evidence>
<proteinExistence type="predicted"/>
<evidence type="ECO:0000256" key="8">
    <source>
        <dbReference type="SAM" id="Phobius"/>
    </source>
</evidence>
<keyword evidence="3 6" id="KW-0863">Zinc-finger</keyword>
<accession>A0A8X6ICU8</accession>
<evidence type="ECO:0000256" key="2">
    <source>
        <dbReference type="ARBA" id="ARBA00022737"/>
    </source>
</evidence>
<comment type="caution">
    <text evidence="10">The sequence shown here is derived from an EMBL/GenBank/DDBJ whole genome shotgun (WGS) entry which is preliminary data.</text>
</comment>
<gene>
    <name evidence="10" type="primary">NCL1_35217</name>
    <name evidence="10" type="ORF">TNIN_194081</name>
</gene>
<dbReference type="EMBL" id="BMAV01025349">
    <property type="protein sequence ID" value="GFS40784.1"/>
    <property type="molecule type" value="Genomic_DNA"/>
</dbReference>
<dbReference type="AlphaFoldDB" id="A0A8X6ICU8"/>
<feature type="domain" description="C2H2-type" evidence="9">
    <location>
        <begin position="81"/>
        <end position="108"/>
    </location>
</feature>
<sequence>MNSNNIARGIKEEVNSSDESEIRTLPKEVIKEESSDIKLERNCSDFGNEINVKLSDIGDGRLSGKEQFQNRAVIREIEKSYVCDVCDKEFKHKNSLKVHHYSHLERKPQECYVCSLSFTRKYRLVNHSLNHCKKKTTASQQAPEKRSRKSQNPRKYTTPRKYDVKIVLVFIIELNPLNIAWIIVRLVSDSKYEFFAKYCY</sequence>
<keyword evidence="8" id="KW-0472">Membrane</keyword>
<dbReference type="InterPro" id="IPR013087">
    <property type="entry name" value="Znf_C2H2_type"/>
</dbReference>
<dbReference type="GO" id="GO:0005634">
    <property type="term" value="C:nucleus"/>
    <property type="evidence" value="ECO:0007669"/>
    <property type="project" value="TreeGrafter"/>
</dbReference>